<comment type="caution">
    <text evidence="19">The sequence shown here is derived from an EMBL/GenBank/DDBJ whole genome shotgun (WGS) entry which is preliminary data.</text>
</comment>
<comment type="cofactor">
    <cofactor evidence="15 17">
        <name>[4Fe-4S] cluster</name>
        <dbReference type="ChEBI" id="CHEBI:49883"/>
    </cofactor>
    <text evidence="15 17">Binds 1 [4Fe-4S] cluster. The cluster is coordinated with 3 cysteines and an exchangeable S-adenosyl-L-methionine.</text>
</comment>
<keyword evidence="5 15" id="KW-0004">4Fe-4S</keyword>
<gene>
    <name evidence="19" type="ORF">CQ13_34295</name>
</gene>
<evidence type="ECO:0000256" key="7">
    <source>
        <dbReference type="ARBA" id="ARBA00022691"/>
    </source>
</evidence>
<organism evidence="19 20">
    <name type="scientific">Bradyrhizobium retamae</name>
    <dbReference type="NCBI Taxonomy" id="1300035"/>
    <lineage>
        <taxon>Bacteria</taxon>
        <taxon>Pseudomonadati</taxon>
        <taxon>Pseudomonadota</taxon>
        <taxon>Alphaproteobacteria</taxon>
        <taxon>Hyphomicrobiales</taxon>
        <taxon>Nitrobacteraceae</taxon>
        <taxon>Bradyrhizobium</taxon>
    </lineage>
</organism>
<evidence type="ECO:0000256" key="2">
    <source>
        <dbReference type="ARBA" id="ARBA00004785"/>
    </source>
</evidence>
<feature type="binding site" evidence="16">
    <location>
        <position position="51"/>
    </location>
    <ligand>
        <name>S-adenosyl-L-methionine</name>
        <dbReference type="ChEBI" id="CHEBI:59789"/>
        <label>1</label>
    </ligand>
</feature>
<keyword evidence="11 15" id="KW-0411">Iron-sulfur</keyword>
<dbReference type="SFLD" id="SFLDS00029">
    <property type="entry name" value="Radical_SAM"/>
    <property type="match status" value="1"/>
</dbReference>
<dbReference type="InterPro" id="IPR004558">
    <property type="entry name" value="Coprogen_oxidase_HemN"/>
</dbReference>
<feature type="binding site" evidence="16">
    <location>
        <begin position="63"/>
        <end position="65"/>
    </location>
    <ligand>
        <name>S-adenosyl-L-methionine</name>
        <dbReference type="ChEBI" id="CHEBI:59789"/>
        <label>2</label>
    </ligand>
</feature>
<dbReference type="GO" id="GO:0004109">
    <property type="term" value="F:coproporphyrinogen oxidase activity"/>
    <property type="evidence" value="ECO:0007669"/>
    <property type="project" value="InterPro"/>
</dbReference>
<protein>
    <recommendedName>
        <fullName evidence="15">Coproporphyrinogen-III oxidase</fullName>
        <ecNumber evidence="15">1.3.98.3</ecNumber>
    </recommendedName>
</protein>
<evidence type="ECO:0000256" key="14">
    <source>
        <dbReference type="ARBA" id="ARBA00048321"/>
    </source>
</evidence>
<dbReference type="PANTHER" id="PTHR13932">
    <property type="entry name" value="COPROPORPHYRINIGEN III OXIDASE"/>
    <property type="match status" value="1"/>
</dbReference>
<keyword evidence="20" id="KW-1185">Reference proteome</keyword>
<feature type="binding site" evidence="16">
    <location>
        <begin position="109"/>
        <end position="110"/>
    </location>
    <ligand>
        <name>S-adenosyl-L-methionine</name>
        <dbReference type="ChEBI" id="CHEBI:59789"/>
        <label>2</label>
    </ligand>
</feature>
<dbReference type="CDD" id="cd01335">
    <property type="entry name" value="Radical_SAM"/>
    <property type="match status" value="1"/>
</dbReference>
<dbReference type="RefSeq" id="WP_057846781.1">
    <property type="nucleotide sequence ID" value="NZ_LLYA01000189.1"/>
</dbReference>
<feature type="binding site" evidence="17">
    <location>
        <position position="57"/>
    </location>
    <ligand>
        <name>[4Fe-4S] cluster</name>
        <dbReference type="ChEBI" id="CHEBI:49883"/>
        <note>4Fe-4S-S-AdoMet</note>
    </ligand>
</feature>
<evidence type="ECO:0000313" key="20">
    <source>
        <dbReference type="Proteomes" id="UP000052023"/>
    </source>
</evidence>
<dbReference type="SUPFAM" id="SSF102114">
    <property type="entry name" value="Radical SAM enzymes"/>
    <property type="match status" value="1"/>
</dbReference>
<evidence type="ECO:0000256" key="5">
    <source>
        <dbReference type="ARBA" id="ARBA00022485"/>
    </source>
</evidence>
<dbReference type="PIRSF" id="PIRSF000167">
    <property type="entry name" value="HemN"/>
    <property type="match status" value="1"/>
</dbReference>
<dbReference type="GO" id="GO:0046872">
    <property type="term" value="F:metal ion binding"/>
    <property type="evidence" value="ECO:0007669"/>
    <property type="project" value="UniProtKB-KW"/>
</dbReference>
<dbReference type="Proteomes" id="UP000052023">
    <property type="component" value="Unassembled WGS sequence"/>
</dbReference>
<evidence type="ECO:0000256" key="10">
    <source>
        <dbReference type="ARBA" id="ARBA00023004"/>
    </source>
</evidence>
<keyword evidence="6 15" id="KW-0963">Cytoplasm</keyword>
<keyword evidence="9 15" id="KW-0560">Oxidoreductase</keyword>
<dbReference type="Gene3D" id="1.10.10.920">
    <property type="match status" value="1"/>
</dbReference>
<comment type="subcellular location">
    <subcellularLocation>
        <location evidence="1 15">Cytoplasm</location>
    </subcellularLocation>
</comment>
<evidence type="ECO:0000256" key="6">
    <source>
        <dbReference type="ARBA" id="ARBA00022490"/>
    </source>
</evidence>
<feature type="binding site" evidence="16">
    <location>
        <position position="108"/>
    </location>
    <ligand>
        <name>S-adenosyl-L-methionine</name>
        <dbReference type="ChEBI" id="CHEBI:59789"/>
        <label>1</label>
    </ligand>
</feature>
<dbReference type="GO" id="GO:0006782">
    <property type="term" value="P:protoporphyrinogen IX biosynthetic process"/>
    <property type="evidence" value="ECO:0007669"/>
    <property type="project" value="UniProtKB-UniPathway"/>
</dbReference>
<keyword evidence="12 15" id="KW-0627">Porphyrin biosynthesis</keyword>
<evidence type="ECO:0000259" key="18">
    <source>
        <dbReference type="PROSITE" id="PS51918"/>
    </source>
</evidence>
<evidence type="ECO:0000256" key="17">
    <source>
        <dbReference type="PIRSR" id="PIRSR000167-2"/>
    </source>
</evidence>
<evidence type="ECO:0000256" key="1">
    <source>
        <dbReference type="ARBA" id="ARBA00004496"/>
    </source>
</evidence>
<proteinExistence type="inferred from homology"/>
<dbReference type="SMART" id="SM00729">
    <property type="entry name" value="Elp3"/>
    <property type="match status" value="1"/>
</dbReference>
<comment type="pathway">
    <text evidence="2 15">Porphyrin-containing compound metabolism; protoporphyrin-IX biosynthesis; protoporphyrinogen-IX from coproporphyrinogen-III (AdoMet route): step 1/1.</text>
</comment>
<dbReference type="InterPro" id="IPR023404">
    <property type="entry name" value="rSAM_horseshoe"/>
</dbReference>
<evidence type="ECO:0000256" key="3">
    <source>
        <dbReference type="ARBA" id="ARBA00005493"/>
    </source>
</evidence>
<comment type="subunit">
    <text evidence="4">Monomer.</text>
</comment>
<feature type="domain" description="Radical SAM core" evidence="18">
    <location>
        <begin position="42"/>
        <end position="274"/>
    </location>
</feature>
<dbReference type="SFLD" id="SFLDG01065">
    <property type="entry name" value="anaerobic_coproporphyrinogen-I"/>
    <property type="match status" value="1"/>
</dbReference>
<dbReference type="AlphaFoldDB" id="A0A0R3MGG1"/>
<dbReference type="GO" id="GO:0051989">
    <property type="term" value="F:coproporphyrinogen dehydrogenase activity"/>
    <property type="evidence" value="ECO:0007669"/>
    <property type="project" value="UniProtKB-EC"/>
</dbReference>
<feature type="binding site" evidence="16">
    <location>
        <position position="325"/>
    </location>
    <ligand>
        <name>S-adenosyl-L-methionine</name>
        <dbReference type="ChEBI" id="CHEBI:59789"/>
        <label>1</label>
    </ligand>
</feature>
<evidence type="ECO:0000256" key="13">
    <source>
        <dbReference type="ARBA" id="ARBA00024295"/>
    </source>
</evidence>
<evidence type="ECO:0000256" key="4">
    <source>
        <dbReference type="ARBA" id="ARBA00011245"/>
    </source>
</evidence>
<name>A0A0R3MGG1_9BRAD</name>
<dbReference type="InterPro" id="IPR006638">
    <property type="entry name" value="Elp3/MiaA/NifB-like_rSAM"/>
</dbReference>
<feature type="binding site" evidence="16">
    <location>
        <position position="205"/>
    </location>
    <ligand>
        <name>S-adenosyl-L-methionine</name>
        <dbReference type="ChEBI" id="CHEBI:59789"/>
        <label>2</label>
    </ligand>
</feature>
<evidence type="ECO:0000256" key="16">
    <source>
        <dbReference type="PIRSR" id="PIRSR000167-1"/>
    </source>
</evidence>
<dbReference type="OrthoDB" id="9808022at2"/>
<dbReference type="InterPro" id="IPR058240">
    <property type="entry name" value="rSAM_sf"/>
</dbReference>
<evidence type="ECO:0000256" key="9">
    <source>
        <dbReference type="ARBA" id="ARBA00023002"/>
    </source>
</evidence>
<dbReference type="Gene3D" id="3.80.30.20">
    <property type="entry name" value="tm_1862 like domain"/>
    <property type="match status" value="1"/>
</dbReference>
<comment type="function">
    <text evidence="13">Involved in the heme biosynthesis. Catalyzes the anaerobic oxidative decarboxylation of propionate groups of rings A and B of coproporphyrinogen III to yield the vinyl groups in protoporphyrinogen IX.</text>
</comment>
<dbReference type="PANTHER" id="PTHR13932:SF6">
    <property type="entry name" value="OXYGEN-INDEPENDENT COPROPORPHYRINOGEN III OXIDASE"/>
    <property type="match status" value="1"/>
</dbReference>
<comment type="similarity">
    <text evidence="3 15">Belongs to the anaerobic coproporphyrinogen-III oxidase family.</text>
</comment>
<dbReference type="InterPro" id="IPR034505">
    <property type="entry name" value="Coproporphyrinogen-III_oxidase"/>
</dbReference>
<evidence type="ECO:0000256" key="15">
    <source>
        <dbReference type="PIRNR" id="PIRNR000167"/>
    </source>
</evidence>
<evidence type="ECO:0000256" key="8">
    <source>
        <dbReference type="ARBA" id="ARBA00022723"/>
    </source>
</evidence>
<feature type="binding site" evidence="16">
    <location>
        <position position="168"/>
    </location>
    <ligand>
        <name>S-adenosyl-L-methionine</name>
        <dbReference type="ChEBI" id="CHEBI:59789"/>
        <label>2</label>
    </ligand>
</feature>
<evidence type="ECO:0000313" key="19">
    <source>
        <dbReference type="EMBL" id="KRR19227.1"/>
    </source>
</evidence>
<dbReference type="GO" id="GO:0051539">
    <property type="term" value="F:4 iron, 4 sulfur cluster binding"/>
    <property type="evidence" value="ECO:0007669"/>
    <property type="project" value="UniProtKB-KW"/>
</dbReference>
<keyword evidence="10 15" id="KW-0408">Iron</keyword>
<keyword evidence="7 15" id="KW-0949">S-adenosyl-L-methionine</keyword>
<feature type="binding site" evidence="17">
    <location>
        <position position="61"/>
    </location>
    <ligand>
        <name>[4Fe-4S] cluster</name>
        <dbReference type="ChEBI" id="CHEBI:49883"/>
        <note>4Fe-4S-S-AdoMet</note>
    </ligand>
</feature>
<dbReference type="GO" id="GO:0005737">
    <property type="term" value="C:cytoplasm"/>
    <property type="evidence" value="ECO:0007669"/>
    <property type="project" value="UniProtKB-SubCell"/>
</dbReference>
<feature type="binding site" evidence="17">
    <location>
        <position position="64"/>
    </location>
    <ligand>
        <name>[4Fe-4S] cluster</name>
        <dbReference type="ChEBI" id="CHEBI:49883"/>
        <note>4Fe-4S-S-AdoMet</note>
    </ligand>
</feature>
<dbReference type="InterPro" id="IPR007197">
    <property type="entry name" value="rSAM"/>
</dbReference>
<dbReference type="PROSITE" id="PS51918">
    <property type="entry name" value="RADICAL_SAM"/>
    <property type="match status" value="1"/>
</dbReference>
<dbReference type="EMBL" id="LLYA01000189">
    <property type="protein sequence ID" value="KRR19227.1"/>
    <property type="molecule type" value="Genomic_DNA"/>
</dbReference>
<dbReference type="UniPathway" id="UPA00251">
    <property type="reaction ID" value="UER00323"/>
</dbReference>
<reference evidence="19 20" key="1">
    <citation type="submission" date="2014-03" db="EMBL/GenBank/DDBJ databases">
        <title>Bradyrhizobium valentinum sp. nov., isolated from effective nodules of Lupinus mariae-josephae, a lupine endemic of basic-lime soils in Eastern Spain.</title>
        <authorList>
            <person name="Duran D."/>
            <person name="Rey L."/>
            <person name="Navarro A."/>
            <person name="Busquets A."/>
            <person name="Imperial J."/>
            <person name="Ruiz-Argueso T."/>
        </authorList>
    </citation>
    <scope>NUCLEOTIDE SEQUENCE [LARGE SCALE GENOMIC DNA]</scope>
    <source>
        <strain evidence="19 20">Ro19</strain>
    </source>
</reference>
<dbReference type="NCBIfam" id="TIGR00538">
    <property type="entry name" value="hemN"/>
    <property type="match status" value="1"/>
</dbReference>
<dbReference type="Pfam" id="PF04055">
    <property type="entry name" value="Radical_SAM"/>
    <property type="match status" value="1"/>
</dbReference>
<evidence type="ECO:0000256" key="12">
    <source>
        <dbReference type="ARBA" id="ARBA00023244"/>
    </source>
</evidence>
<feature type="binding site" evidence="16">
    <location>
        <position position="180"/>
    </location>
    <ligand>
        <name>S-adenosyl-L-methionine</name>
        <dbReference type="ChEBI" id="CHEBI:59789"/>
        <label>2</label>
    </ligand>
</feature>
<feature type="binding site" evidence="16">
    <location>
        <position position="239"/>
    </location>
    <ligand>
        <name>S-adenosyl-L-methionine</name>
        <dbReference type="ChEBI" id="CHEBI:59789"/>
        <label>2</label>
    </ligand>
</feature>
<keyword evidence="8 15" id="KW-0479">Metal-binding</keyword>
<dbReference type="EC" id="1.3.98.3" evidence="15"/>
<comment type="catalytic activity">
    <reaction evidence="14 15">
        <text>coproporphyrinogen III + 2 S-adenosyl-L-methionine = protoporphyrinogen IX + 2 5'-deoxyadenosine + 2 L-methionine + 2 CO2</text>
        <dbReference type="Rhea" id="RHEA:15425"/>
        <dbReference type="ChEBI" id="CHEBI:16526"/>
        <dbReference type="ChEBI" id="CHEBI:17319"/>
        <dbReference type="ChEBI" id="CHEBI:57307"/>
        <dbReference type="ChEBI" id="CHEBI:57309"/>
        <dbReference type="ChEBI" id="CHEBI:57844"/>
        <dbReference type="ChEBI" id="CHEBI:59789"/>
        <dbReference type="EC" id="1.3.98.3"/>
    </reaction>
</comment>
<sequence>MRTELATCYGQERLPRYTSYPTAPHFSATVNENTYRSWLESVGPHGSLSLYLHVPFCRSMCWYCGCHTSVTRRNEPIAVYAAALRCEAQLVADALRHRARVTHIHFGGGTPTIMSPELFVDLIGALRHCYFVVPEAEIAVEIDPRTLSEPMTQALGYCGVTRASLGVQSFDPKVQRAINRIQSFEQTATAARRLRQVGVRGINFDLIYGLPHQTVESCLSTVARCVELRPDRFSVFGYAHVPSFKKHQRKIDEAVLPDSLERHLQSEAIADALESAGYVRIGLDHFALPTDNMVLAQREGRLKRNFQGYTDDGGDVLIGLGASAIGSLPQGFVQNAVSTRDYLQRMAEGRLATTKGYSFTEDDRFRADIIERIMCDFAVDLRRVSRSHGRHPEAAVVDRDRFGRLLDDGVVSMESDVLRVNQETRFLVRSVASTFDAHLARTAGAHSRAV</sequence>
<feature type="binding site" evidence="16">
    <location>
        <position position="141"/>
    </location>
    <ligand>
        <name>S-adenosyl-L-methionine</name>
        <dbReference type="ChEBI" id="CHEBI:59789"/>
        <label>1</label>
    </ligand>
</feature>
<evidence type="ECO:0000256" key="11">
    <source>
        <dbReference type="ARBA" id="ARBA00023014"/>
    </source>
</evidence>
<accession>A0A0R3MGG1</accession>